<sequence length="429" mass="47077">MLLLRELAVAASLLVGVDAAFYSSKSAVVNLDHKNFGKEILNFDNAAIVEFYAPWCGHCQNLKPVYDKAATSLKGIAKVAAIDCDNEKNKRTCGEYGVQGFPTLKLFVPSGKTGKPIVEDYTGPRTVKAITDALAERIPNRVTKLTAPKLDDFLSKKNETAKAILFTKKGTTGALWKSLAIDFEDSIIFTQIRDKEKDVAERFGITKFPTIVLLPGGDAEGKVFEGKIEKQALFDFFAATKPPKVVDQPASEDSKSSKDGKKPSFVVQAEKLMPVDVPTISALPSLRSICFAKNSKTCVLAISDEPLESVAEVYIGLLARPSLQVFQVFRVESKEELAKLLQEHLGLGSELPQLVAVNHRGWFRRFDGDIHKPLDILEWLDAIKLGDLPKGMIPKAILGSEEDKQKKEEPPGETETETAEKTGEGKDEL</sequence>
<keyword evidence="4" id="KW-1015">Disulfide bond</keyword>
<dbReference type="Proteomes" id="UP000326924">
    <property type="component" value="Unassembled WGS sequence"/>
</dbReference>
<keyword evidence="6" id="KW-0676">Redox-active center</keyword>
<gene>
    <name evidence="10" type="ORF">FN846DRAFT_886957</name>
</gene>
<comment type="catalytic activity">
    <reaction evidence="1">
        <text>Catalyzes the rearrangement of -S-S- bonds in proteins.</text>
        <dbReference type="EC" id="5.3.4.1"/>
    </reaction>
</comment>
<name>A0A5J5F774_9PEZI</name>
<dbReference type="CDD" id="cd03002">
    <property type="entry name" value="PDI_a_MPD1_like"/>
    <property type="match status" value="1"/>
</dbReference>
<feature type="region of interest" description="Disordered" evidence="7">
    <location>
        <begin position="396"/>
        <end position="429"/>
    </location>
</feature>
<feature type="chain" id="PRO_5023914106" description="protein disulfide-isomerase" evidence="8">
    <location>
        <begin position="20"/>
        <end position="429"/>
    </location>
</feature>
<dbReference type="EMBL" id="VXIS01000019">
    <property type="protein sequence ID" value="KAA8912857.1"/>
    <property type="molecule type" value="Genomic_DNA"/>
</dbReference>
<proteinExistence type="predicted"/>
<dbReference type="Pfam" id="PF24541">
    <property type="entry name" value="Thioredox_PDIA6_C"/>
    <property type="match status" value="1"/>
</dbReference>
<dbReference type="EC" id="5.3.4.1" evidence="3"/>
<evidence type="ECO:0000256" key="2">
    <source>
        <dbReference type="ARBA" id="ARBA00004319"/>
    </source>
</evidence>
<protein>
    <recommendedName>
        <fullName evidence="3">protein disulfide-isomerase</fullName>
        <ecNumber evidence="3">5.3.4.1</ecNumber>
    </recommendedName>
</protein>
<evidence type="ECO:0000256" key="7">
    <source>
        <dbReference type="SAM" id="MobiDB-lite"/>
    </source>
</evidence>
<dbReference type="OrthoDB" id="10264505at2759"/>
<dbReference type="InParanoid" id="A0A5J5F774"/>
<comment type="subcellular location">
    <subcellularLocation>
        <location evidence="2">Endoplasmic reticulum lumen</location>
    </subcellularLocation>
</comment>
<dbReference type="PROSITE" id="PS51352">
    <property type="entry name" value="THIOREDOXIN_2"/>
    <property type="match status" value="1"/>
</dbReference>
<dbReference type="InterPro" id="IPR017937">
    <property type="entry name" value="Thioredoxin_CS"/>
</dbReference>
<evidence type="ECO:0000256" key="8">
    <source>
        <dbReference type="SAM" id="SignalP"/>
    </source>
</evidence>
<evidence type="ECO:0000313" key="11">
    <source>
        <dbReference type="Proteomes" id="UP000326924"/>
    </source>
</evidence>
<keyword evidence="5" id="KW-0413">Isomerase</keyword>
<dbReference type="PROSITE" id="PS00194">
    <property type="entry name" value="THIOREDOXIN_1"/>
    <property type="match status" value="1"/>
</dbReference>
<reference evidence="10 11" key="1">
    <citation type="submission" date="2019-09" db="EMBL/GenBank/DDBJ databases">
        <title>Draft genome of the ectomycorrhizal ascomycete Sphaerosporella brunnea.</title>
        <authorList>
            <consortium name="DOE Joint Genome Institute"/>
            <person name="Benucci G.M."/>
            <person name="Marozzi G."/>
            <person name="Antonielli L."/>
            <person name="Sanchez S."/>
            <person name="Marco P."/>
            <person name="Wang X."/>
            <person name="Falini L.B."/>
            <person name="Barry K."/>
            <person name="Haridas S."/>
            <person name="Lipzen A."/>
            <person name="Labutti K."/>
            <person name="Grigoriev I.V."/>
            <person name="Murat C."/>
            <person name="Martin F."/>
            <person name="Albertini E."/>
            <person name="Donnini D."/>
            <person name="Bonito G."/>
        </authorList>
    </citation>
    <scope>NUCLEOTIDE SEQUENCE [LARGE SCALE GENOMIC DNA]</scope>
    <source>
        <strain evidence="10 11">Sb_GMNB300</strain>
    </source>
</reference>
<dbReference type="PRINTS" id="PR00421">
    <property type="entry name" value="THIOREDOXIN"/>
</dbReference>
<dbReference type="PANTHER" id="PTHR45815:SF3">
    <property type="entry name" value="PROTEIN DISULFIDE-ISOMERASE A6"/>
    <property type="match status" value="1"/>
</dbReference>
<dbReference type="Gene3D" id="3.40.30.10">
    <property type="entry name" value="Glutaredoxin"/>
    <property type="match status" value="2"/>
</dbReference>
<dbReference type="GO" id="GO:0003756">
    <property type="term" value="F:protein disulfide isomerase activity"/>
    <property type="evidence" value="ECO:0007669"/>
    <property type="project" value="UniProtKB-EC"/>
</dbReference>
<feature type="signal peptide" evidence="8">
    <location>
        <begin position="1"/>
        <end position="19"/>
    </location>
</feature>
<feature type="compositionally biased region" description="Basic and acidic residues" evidence="7">
    <location>
        <begin position="418"/>
        <end position="429"/>
    </location>
</feature>
<organism evidence="10 11">
    <name type="scientific">Sphaerosporella brunnea</name>
    <dbReference type="NCBI Taxonomy" id="1250544"/>
    <lineage>
        <taxon>Eukaryota</taxon>
        <taxon>Fungi</taxon>
        <taxon>Dikarya</taxon>
        <taxon>Ascomycota</taxon>
        <taxon>Pezizomycotina</taxon>
        <taxon>Pezizomycetes</taxon>
        <taxon>Pezizales</taxon>
        <taxon>Pyronemataceae</taxon>
        <taxon>Sphaerosporella</taxon>
    </lineage>
</organism>
<evidence type="ECO:0000256" key="3">
    <source>
        <dbReference type="ARBA" id="ARBA00012723"/>
    </source>
</evidence>
<dbReference type="FunCoup" id="A0A5J5F774">
    <property type="interactions" value="149"/>
</dbReference>
<dbReference type="GO" id="GO:0005788">
    <property type="term" value="C:endoplasmic reticulum lumen"/>
    <property type="evidence" value="ECO:0007669"/>
    <property type="project" value="UniProtKB-SubCell"/>
</dbReference>
<evidence type="ECO:0000256" key="4">
    <source>
        <dbReference type="ARBA" id="ARBA00023157"/>
    </source>
</evidence>
<comment type="caution">
    <text evidence="10">The sequence shown here is derived from an EMBL/GenBank/DDBJ whole genome shotgun (WGS) entry which is preliminary data.</text>
</comment>
<evidence type="ECO:0000256" key="5">
    <source>
        <dbReference type="ARBA" id="ARBA00023235"/>
    </source>
</evidence>
<dbReference type="InterPro" id="IPR036249">
    <property type="entry name" value="Thioredoxin-like_sf"/>
</dbReference>
<dbReference type="SUPFAM" id="SSF52833">
    <property type="entry name" value="Thioredoxin-like"/>
    <property type="match status" value="2"/>
</dbReference>
<dbReference type="InterPro" id="IPR057305">
    <property type="entry name" value="Thioredox_PDIA6_C"/>
</dbReference>
<evidence type="ECO:0000313" key="10">
    <source>
        <dbReference type="EMBL" id="KAA8912857.1"/>
    </source>
</evidence>
<dbReference type="Pfam" id="PF00085">
    <property type="entry name" value="Thioredoxin"/>
    <property type="match status" value="1"/>
</dbReference>
<keyword evidence="8" id="KW-0732">Signal</keyword>
<dbReference type="GO" id="GO:0015035">
    <property type="term" value="F:protein-disulfide reductase activity"/>
    <property type="evidence" value="ECO:0007669"/>
    <property type="project" value="TreeGrafter"/>
</dbReference>
<evidence type="ECO:0000256" key="1">
    <source>
        <dbReference type="ARBA" id="ARBA00001182"/>
    </source>
</evidence>
<keyword evidence="11" id="KW-1185">Reference proteome</keyword>
<evidence type="ECO:0000256" key="6">
    <source>
        <dbReference type="ARBA" id="ARBA00023284"/>
    </source>
</evidence>
<feature type="compositionally biased region" description="Basic and acidic residues" evidence="7">
    <location>
        <begin position="401"/>
        <end position="410"/>
    </location>
</feature>
<evidence type="ECO:0000259" key="9">
    <source>
        <dbReference type="PROSITE" id="PS51352"/>
    </source>
</evidence>
<dbReference type="GO" id="GO:0034976">
    <property type="term" value="P:response to endoplasmic reticulum stress"/>
    <property type="evidence" value="ECO:0007669"/>
    <property type="project" value="TreeGrafter"/>
</dbReference>
<accession>A0A5J5F774</accession>
<dbReference type="InterPro" id="IPR013766">
    <property type="entry name" value="Thioredoxin_domain"/>
</dbReference>
<feature type="domain" description="Thioredoxin" evidence="9">
    <location>
        <begin position="13"/>
        <end position="139"/>
    </location>
</feature>
<dbReference type="PANTHER" id="PTHR45815">
    <property type="entry name" value="PROTEIN DISULFIDE-ISOMERASE A6"/>
    <property type="match status" value="1"/>
</dbReference>
<dbReference type="AlphaFoldDB" id="A0A5J5F774"/>